<dbReference type="HOGENOM" id="CLU_791553_0_0_9"/>
<organism evidence="2 3">
    <name type="scientific">Clostridium bornimense</name>
    <dbReference type="NCBI Taxonomy" id="1216932"/>
    <lineage>
        <taxon>Bacteria</taxon>
        <taxon>Bacillati</taxon>
        <taxon>Bacillota</taxon>
        <taxon>Clostridia</taxon>
        <taxon>Eubacteriales</taxon>
        <taxon>Clostridiaceae</taxon>
        <taxon>Clostridium</taxon>
    </lineage>
</organism>
<dbReference type="KEGG" id="clt:CM240_1331"/>
<dbReference type="Proteomes" id="UP000019426">
    <property type="component" value="Chromosome M2/40_rep1"/>
</dbReference>
<protein>
    <submittedName>
        <fullName evidence="2">Uncharacterized protein</fullName>
    </submittedName>
</protein>
<dbReference type="PATRIC" id="fig|1216932.3.peg.1325"/>
<sequence length="350" mass="39578">MRKWLKKKKGSTMMTVLVISIVMIFIVGVLLTTLVKTNTYNQKYNTNNDIEAASKSGLNIGRSELQKEIEKLKGTVEEVDDLPEEYIFDDKVREVVGNDQYTYSVIAKLDKNKAMYKLTSIATDEKGVSMEETQNIYLNLNYKSDIASLVGKMNVFSVLGSDVPSITITTTTALNESKVPNDIWYVESLETDLNNKSYININNNVYSDEFVNDYKEENSKIEIKDIDDCKKGVWNSALNMLIDDAHQSLEIYSGDGSGDIIGYRKKINGVTVVLLNGDLEITDGSYQFSDTILYVTGSIKITCQDLRLSNTMFIVGENLNLDTVCIRINSKPNYSNMDEIQEFIRTYIKE</sequence>
<dbReference type="AlphaFoldDB" id="W6SFN3"/>
<reference evidence="2 3" key="1">
    <citation type="submission" date="2013-11" db="EMBL/GenBank/DDBJ databases">
        <title>Complete genome sequence of Clostridum sp. M2/40.</title>
        <authorList>
            <person name="Wibberg D."/>
            <person name="Puehler A."/>
            <person name="Schlueter A."/>
        </authorList>
    </citation>
    <scope>NUCLEOTIDE SEQUENCE [LARGE SCALE GENOMIC DNA]</scope>
    <source>
        <strain evidence="3">M2/40</strain>
    </source>
</reference>
<feature type="transmembrane region" description="Helical" evidence="1">
    <location>
        <begin position="12"/>
        <end position="35"/>
    </location>
</feature>
<accession>W6SFN3</accession>
<evidence type="ECO:0000313" key="3">
    <source>
        <dbReference type="Proteomes" id="UP000019426"/>
    </source>
</evidence>
<keyword evidence="1" id="KW-1133">Transmembrane helix</keyword>
<dbReference type="RefSeq" id="WP_044037576.1">
    <property type="nucleotide sequence ID" value="NZ_HG917868.1"/>
</dbReference>
<keyword evidence="3" id="KW-1185">Reference proteome</keyword>
<keyword evidence="1" id="KW-0472">Membrane</keyword>
<dbReference type="STRING" id="1216932.CM240_1331"/>
<keyword evidence="1" id="KW-0812">Transmembrane</keyword>
<dbReference type="EMBL" id="HG917868">
    <property type="protein sequence ID" value="CDM68490.1"/>
    <property type="molecule type" value="Genomic_DNA"/>
</dbReference>
<name>W6SFN3_9CLOT</name>
<proteinExistence type="predicted"/>
<evidence type="ECO:0000313" key="2">
    <source>
        <dbReference type="EMBL" id="CDM68490.1"/>
    </source>
</evidence>
<gene>
    <name evidence="2" type="ORF">CM240_1331</name>
</gene>
<evidence type="ECO:0000256" key="1">
    <source>
        <dbReference type="SAM" id="Phobius"/>
    </source>
</evidence>